<evidence type="ECO:0000259" key="5">
    <source>
        <dbReference type="PROSITE" id="PS50887"/>
    </source>
</evidence>
<feature type="transmembrane region" description="Helical" evidence="4">
    <location>
        <begin position="151"/>
        <end position="171"/>
    </location>
</feature>
<feature type="transmembrane region" description="Helical" evidence="4">
    <location>
        <begin position="6"/>
        <end position="26"/>
    </location>
</feature>
<dbReference type="InterPro" id="IPR029787">
    <property type="entry name" value="Nucleotide_cyclase"/>
</dbReference>
<keyword evidence="4" id="KW-0472">Membrane</keyword>
<dbReference type="InterPro" id="IPR050469">
    <property type="entry name" value="Diguanylate_Cyclase"/>
</dbReference>
<dbReference type="KEGG" id="dea:FPZ08_07600"/>
<sequence>MSGQFFFSLLNPVVTAMLATTFLLLWRQRPDQTYLAVLSLSFFACGLAFVANDFMQPFDSPLSRIVANVFFLAATVGACIGALLRAKVAVPVRFFALVCGLCAAGFCWFLFVSPSTEARIYVVNAAYVVIGSASALALIRARPSSGLDWTFVVLMVCLISLGIIRPFAAFMDSLDTYGGGALRYSTYWATVQAATPALAIAVGIAFLVALAERVNDELRLEADRDFLTGLLNRRGFHKGVHLALAGNRFGALRPAVIMVDIDNFKRINDEFGHAVGDDVIAAIAHVLTKHGEADLTARTGGEEFTLFYRTGTDEDLRERADDIRLAVSQARIPEECPVTVSLGLYSGARHDTIAEMMAAADQALYDAKRSGKDRAVLGTSTSPPADANLDQRQFRQPKTG</sequence>
<dbReference type="SUPFAM" id="SSF55073">
    <property type="entry name" value="Nucleotide cyclase"/>
    <property type="match status" value="1"/>
</dbReference>
<organism evidence="6 7">
    <name type="scientific">Devosia ginsengisoli</name>
    <dbReference type="NCBI Taxonomy" id="400770"/>
    <lineage>
        <taxon>Bacteria</taxon>
        <taxon>Pseudomonadati</taxon>
        <taxon>Pseudomonadota</taxon>
        <taxon>Alphaproteobacteria</taxon>
        <taxon>Hyphomicrobiales</taxon>
        <taxon>Devosiaceae</taxon>
        <taxon>Devosia</taxon>
    </lineage>
</organism>
<dbReference type="PANTHER" id="PTHR45138">
    <property type="entry name" value="REGULATORY COMPONENTS OF SENSORY TRANSDUCTION SYSTEM"/>
    <property type="match status" value="1"/>
</dbReference>
<dbReference type="Pfam" id="PF00990">
    <property type="entry name" value="GGDEF"/>
    <property type="match status" value="1"/>
</dbReference>
<feature type="transmembrane region" description="Helical" evidence="4">
    <location>
        <begin position="118"/>
        <end position="139"/>
    </location>
</feature>
<dbReference type="PROSITE" id="PS50887">
    <property type="entry name" value="GGDEF"/>
    <property type="match status" value="1"/>
</dbReference>
<dbReference type="PANTHER" id="PTHR45138:SF9">
    <property type="entry name" value="DIGUANYLATE CYCLASE DGCM-RELATED"/>
    <property type="match status" value="1"/>
</dbReference>
<dbReference type="NCBIfam" id="TIGR00254">
    <property type="entry name" value="GGDEF"/>
    <property type="match status" value="1"/>
</dbReference>
<keyword evidence="4" id="KW-1133">Transmembrane helix</keyword>
<dbReference type="EMBL" id="CP042304">
    <property type="protein sequence ID" value="QDZ10628.1"/>
    <property type="molecule type" value="Genomic_DNA"/>
</dbReference>
<reference evidence="6 7" key="1">
    <citation type="submission" date="2019-07" db="EMBL/GenBank/DDBJ databases">
        <title>Full genome sequence of Devosia sp. Gsoil 520.</title>
        <authorList>
            <person name="Im W.-T."/>
        </authorList>
    </citation>
    <scope>NUCLEOTIDE SEQUENCE [LARGE SCALE GENOMIC DNA]</scope>
    <source>
        <strain evidence="6 7">Gsoil 520</strain>
    </source>
</reference>
<evidence type="ECO:0000313" key="6">
    <source>
        <dbReference type="EMBL" id="QDZ10628.1"/>
    </source>
</evidence>
<feature type="domain" description="GGDEF" evidence="5">
    <location>
        <begin position="252"/>
        <end position="380"/>
    </location>
</feature>
<feature type="transmembrane region" description="Helical" evidence="4">
    <location>
        <begin position="63"/>
        <end position="84"/>
    </location>
</feature>
<dbReference type="AlphaFoldDB" id="A0A5B8LQW3"/>
<dbReference type="OrthoDB" id="9812260at2"/>
<protein>
    <recommendedName>
        <fullName evidence="1">diguanylate cyclase</fullName>
        <ecNumber evidence="1">2.7.7.65</ecNumber>
    </recommendedName>
</protein>
<dbReference type="GO" id="GO:0005886">
    <property type="term" value="C:plasma membrane"/>
    <property type="evidence" value="ECO:0007669"/>
    <property type="project" value="TreeGrafter"/>
</dbReference>
<dbReference type="InterPro" id="IPR000160">
    <property type="entry name" value="GGDEF_dom"/>
</dbReference>
<evidence type="ECO:0000313" key="7">
    <source>
        <dbReference type="Proteomes" id="UP000315364"/>
    </source>
</evidence>
<dbReference type="RefSeq" id="WP_146289414.1">
    <property type="nucleotide sequence ID" value="NZ_CP042304.1"/>
</dbReference>
<evidence type="ECO:0000256" key="2">
    <source>
        <dbReference type="ARBA" id="ARBA00034247"/>
    </source>
</evidence>
<feature type="compositionally biased region" description="Polar residues" evidence="3">
    <location>
        <begin position="390"/>
        <end position="400"/>
    </location>
</feature>
<evidence type="ECO:0000256" key="1">
    <source>
        <dbReference type="ARBA" id="ARBA00012528"/>
    </source>
</evidence>
<dbReference type="Gene3D" id="3.30.70.270">
    <property type="match status" value="1"/>
</dbReference>
<feature type="transmembrane region" description="Helical" evidence="4">
    <location>
        <begin position="91"/>
        <end position="112"/>
    </location>
</feature>
<evidence type="ECO:0000256" key="3">
    <source>
        <dbReference type="SAM" id="MobiDB-lite"/>
    </source>
</evidence>
<dbReference type="CDD" id="cd01949">
    <property type="entry name" value="GGDEF"/>
    <property type="match status" value="1"/>
</dbReference>
<dbReference type="GO" id="GO:1902201">
    <property type="term" value="P:negative regulation of bacterial-type flagellum-dependent cell motility"/>
    <property type="evidence" value="ECO:0007669"/>
    <property type="project" value="TreeGrafter"/>
</dbReference>
<keyword evidence="7" id="KW-1185">Reference proteome</keyword>
<dbReference type="GO" id="GO:0052621">
    <property type="term" value="F:diguanylate cyclase activity"/>
    <property type="evidence" value="ECO:0007669"/>
    <property type="project" value="UniProtKB-EC"/>
</dbReference>
<evidence type="ECO:0000256" key="4">
    <source>
        <dbReference type="SAM" id="Phobius"/>
    </source>
</evidence>
<feature type="transmembrane region" description="Helical" evidence="4">
    <location>
        <begin position="191"/>
        <end position="211"/>
    </location>
</feature>
<dbReference type="SMART" id="SM00267">
    <property type="entry name" value="GGDEF"/>
    <property type="match status" value="1"/>
</dbReference>
<dbReference type="EC" id="2.7.7.65" evidence="1"/>
<accession>A0A5B8LQW3</accession>
<feature type="transmembrane region" description="Helical" evidence="4">
    <location>
        <begin position="33"/>
        <end position="51"/>
    </location>
</feature>
<proteinExistence type="predicted"/>
<comment type="catalytic activity">
    <reaction evidence="2">
        <text>2 GTP = 3',3'-c-di-GMP + 2 diphosphate</text>
        <dbReference type="Rhea" id="RHEA:24898"/>
        <dbReference type="ChEBI" id="CHEBI:33019"/>
        <dbReference type="ChEBI" id="CHEBI:37565"/>
        <dbReference type="ChEBI" id="CHEBI:58805"/>
        <dbReference type="EC" id="2.7.7.65"/>
    </reaction>
</comment>
<gene>
    <name evidence="6" type="ORF">FPZ08_07600</name>
</gene>
<name>A0A5B8LQW3_9HYPH</name>
<dbReference type="InterPro" id="IPR043128">
    <property type="entry name" value="Rev_trsase/Diguanyl_cyclase"/>
</dbReference>
<dbReference type="Proteomes" id="UP000315364">
    <property type="component" value="Chromosome"/>
</dbReference>
<keyword evidence="4" id="KW-0812">Transmembrane</keyword>
<dbReference type="GO" id="GO:0043709">
    <property type="term" value="P:cell adhesion involved in single-species biofilm formation"/>
    <property type="evidence" value="ECO:0007669"/>
    <property type="project" value="TreeGrafter"/>
</dbReference>
<feature type="region of interest" description="Disordered" evidence="3">
    <location>
        <begin position="374"/>
        <end position="400"/>
    </location>
</feature>